<dbReference type="RefSeq" id="WP_353302525.1">
    <property type="nucleotide sequence ID" value="NZ_BAABWN010000005.1"/>
</dbReference>
<name>A0ABQ0A894_9GAMM</name>
<organism evidence="1 2">
    <name type="scientific">Sessilibacter corallicola</name>
    <dbReference type="NCBI Taxonomy" id="2904075"/>
    <lineage>
        <taxon>Bacteria</taxon>
        <taxon>Pseudomonadati</taxon>
        <taxon>Pseudomonadota</taxon>
        <taxon>Gammaproteobacteria</taxon>
        <taxon>Cellvibrionales</taxon>
        <taxon>Cellvibrionaceae</taxon>
        <taxon>Sessilibacter</taxon>
    </lineage>
</organism>
<gene>
    <name evidence="1" type="ORF">NBRC116591_16790</name>
</gene>
<dbReference type="EMBL" id="BAABWN010000005">
    <property type="protein sequence ID" value="GAA6167868.1"/>
    <property type="molecule type" value="Genomic_DNA"/>
</dbReference>
<dbReference type="InterPro" id="IPR021312">
    <property type="entry name" value="DUF2889"/>
</dbReference>
<comment type="caution">
    <text evidence="1">The sequence shown here is derived from an EMBL/GenBank/DDBJ whole genome shotgun (WGS) entry which is preliminary data.</text>
</comment>
<keyword evidence="2" id="KW-1185">Reference proteome</keyword>
<reference evidence="1 2" key="1">
    <citation type="submission" date="2024-04" db="EMBL/GenBank/DDBJ databases">
        <title>Draft genome sequence of Sessilibacter corallicola NBRC 116591.</title>
        <authorList>
            <person name="Miyakawa T."/>
            <person name="Kusuya Y."/>
            <person name="Miura T."/>
        </authorList>
    </citation>
    <scope>NUCLEOTIDE SEQUENCE [LARGE SCALE GENOMIC DNA]</scope>
    <source>
        <strain evidence="1 2">KU-00831-HH</strain>
    </source>
</reference>
<protein>
    <submittedName>
        <fullName evidence="1">DUF2889 domain-containing protein</fullName>
    </submittedName>
</protein>
<dbReference type="Proteomes" id="UP001465153">
    <property type="component" value="Unassembled WGS sequence"/>
</dbReference>
<proteinExistence type="predicted"/>
<dbReference type="Pfam" id="PF11136">
    <property type="entry name" value="DUF2889"/>
    <property type="match status" value="1"/>
</dbReference>
<sequence>MPLSKPVKRHSHHRRTINCDAFLREDNLWDIEARMIDVKAHNVDNEERGGYIPAGEAFHDISIRVTIDINFLIKHVEASIDASPFKMCNRITNAFKKLEGTRIGPGWHQQSRKLVGGVSGCTHINELLPVVATTAIQAIWPSREGDVLEGGAGIMLNTCHTWAQNSEVVEKYLPQYYRENNIIAKEQGK</sequence>
<evidence type="ECO:0000313" key="1">
    <source>
        <dbReference type="EMBL" id="GAA6167868.1"/>
    </source>
</evidence>
<evidence type="ECO:0000313" key="2">
    <source>
        <dbReference type="Proteomes" id="UP001465153"/>
    </source>
</evidence>
<accession>A0ABQ0A894</accession>